<evidence type="ECO:0000313" key="1">
    <source>
        <dbReference type="EMBL" id="AGA70294.1"/>
    </source>
</evidence>
<dbReference type="Proteomes" id="UP000010797">
    <property type="component" value="Chromosome"/>
</dbReference>
<reference evidence="2" key="1">
    <citation type="submission" date="2012-02" db="EMBL/GenBank/DDBJ databases">
        <title>Complete sequence of Desulfitobacterium dichloroeliminans LMG P-21439.</title>
        <authorList>
            <person name="Lucas S."/>
            <person name="Han J."/>
            <person name="Lapidus A."/>
            <person name="Cheng J.-F."/>
            <person name="Goodwin L."/>
            <person name="Pitluck S."/>
            <person name="Peters L."/>
            <person name="Ovchinnikova G."/>
            <person name="Teshima H."/>
            <person name="Detter J.C."/>
            <person name="Han C."/>
            <person name="Tapia R."/>
            <person name="Land M."/>
            <person name="Hauser L."/>
            <person name="Kyrpides N."/>
            <person name="Ivanova N."/>
            <person name="Pagani I."/>
            <person name="Kruse T."/>
            <person name="de Vos W.M."/>
            <person name="Boon N."/>
            <person name="Smidt H."/>
            <person name="Woyke T."/>
        </authorList>
    </citation>
    <scope>NUCLEOTIDE SEQUENCE [LARGE SCALE GENOMIC DNA]</scope>
    <source>
        <strain evidence="2">LMG P-21439 / DCA1</strain>
    </source>
</reference>
<dbReference type="eggNOG" id="ENOG503355U">
    <property type="taxonomic scope" value="Bacteria"/>
</dbReference>
<dbReference type="AlphaFoldDB" id="L0F8Y9"/>
<gene>
    <name evidence="1" type="ordered locus">Desdi_2882</name>
</gene>
<dbReference type="KEGG" id="ddl:Desdi_2882"/>
<accession>L0F8Y9</accession>
<proteinExistence type="predicted"/>
<dbReference type="HOGENOM" id="CLU_2179601_0_0_9"/>
<keyword evidence="2" id="KW-1185">Reference proteome</keyword>
<sequence length="110" mass="12858">MINKTAPELWQDYLFLTKEMLKFLDRQDMELFYELMNQRERLQVLIEDASDDGYISSPAGKKLQAQVLSANQVLMNHFQATHSKMKHHQQVAEAYSGGNQPPMASRNWER</sequence>
<organism evidence="1 2">
    <name type="scientific">Desulfitobacterium dichloroeliminans (strain LMG P-21439 / DCA1)</name>
    <dbReference type="NCBI Taxonomy" id="871963"/>
    <lineage>
        <taxon>Bacteria</taxon>
        <taxon>Bacillati</taxon>
        <taxon>Bacillota</taxon>
        <taxon>Clostridia</taxon>
        <taxon>Eubacteriales</taxon>
        <taxon>Desulfitobacteriaceae</taxon>
        <taxon>Desulfitobacterium</taxon>
    </lineage>
</organism>
<evidence type="ECO:0008006" key="3">
    <source>
        <dbReference type="Google" id="ProtNLM"/>
    </source>
</evidence>
<name>L0F8Y9_DESDL</name>
<evidence type="ECO:0000313" key="2">
    <source>
        <dbReference type="Proteomes" id="UP000010797"/>
    </source>
</evidence>
<dbReference type="OrthoDB" id="1682824at2"/>
<dbReference type="RefSeq" id="WP_015263255.1">
    <property type="nucleotide sequence ID" value="NC_019903.1"/>
</dbReference>
<protein>
    <recommendedName>
        <fullName evidence="3">Flagellar protein FliT</fullName>
    </recommendedName>
</protein>
<dbReference type="STRING" id="871963.Desdi_2882"/>
<dbReference type="EMBL" id="CP003344">
    <property type="protein sequence ID" value="AGA70294.1"/>
    <property type="molecule type" value="Genomic_DNA"/>
</dbReference>